<accession>A0A644U1K9</accession>
<dbReference type="GO" id="GO:0004069">
    <property type="term" value="F:L-aspartate:2-oxoglutarate aminotransferase activity"/>
    <property type="evidence" value="ECO:0007669"/>
    <property type="project" value="UniProtKB-EC"/>
</dbReference>
<dbReference type="Pfam" id="PF00155">
    <property type="entry name" value="Aminotran_1_2"/>
    <property type="match status" value="1"/>
</dbReference>
<evidence type="ECO:0000256" key="4">
    <source>
        <dbReference type="ARBA" id="ARBA00022679"/>
    </source>
</evidence>
<dbReference type="FunFam" id="3.40.640.10:FF:000033">
    <property type="entry name" value="Aspartate aminotransferase"/>
    <property type="match status" value="1"/>
</dbReference>
<dbReference type="PROSITE" id="PS00105">
    <property type="entry name" value="AA_TRANSFER_CLASS_1"/>
    <property type="match status" value="1"/>
</dbReference>
<comment type="cofactor">
    <cofactor evidence="1">
        <name>pyridoxal 5'-phosphate</name>
        <dbReference type="ChEBI" id="CHEBI:597326"/>
    </cofactor>
</comment>
<evidence type="ECO:0000256" key="2">
    <source>
        <dbReference type="ARBA" id="ARBA00007441"/>
    </source>
</evidence>
<dbReference type="Gene3D" id="3.90.1150.10">
    <property type="entry name" value="Aspartate Aminotransferase, domain 1"/>
    <property type="match status" value="1"/>
</dbReference>
<evidence type="ECO:0000313" key="7">
    <source>
        <dbReference type="EMBL" id="MPL72342.1"/>
    </source>
</evidence>
<keyword evidence="4 7" id="KW-0808">Transferase</keyword>
<keyword evidence="5" id="KW-0663">Pyridoxal phosphate</keyword>
<dbReference type="InterPro" id="IPR004839">
    <property type="entry name" value="Aminotransferase_I/II_large"/>
</dbReference>
<organism evidence="7">
    <name type="scientific">bioreactor metagenome</name>
    <dbReference type="NCBI Taxonomy" id="1076179"/>
    <lineage>
        <taxon>unclassified sequences</taxon>
        <taxon>metagenomes</taxon>
        <taxon>ecological metagenomes</taxon>
    </lineage>
</organism>
<name>A0A644U1K9_9ZZZZ</name>
<protein>
    <submittedName>
        <fullName evidence="7">Aspartate aminotransferase</fullName>
        <ecNumber evidence="7">2.6.1.1</ecNumber>
    </submittedName>
</protein>
<dbReference type="EMBL" id="VSSQ01000065">
    <property type="protein sequence ID" value="MPL72342.1"/>
    <property type="molecule type" value="Genomic_DNA"/>
</dbReference>
<feature type="domain" description="Aminotransferase class I/classII large" evidence="6">
    <location>
        <begin position="32"/>
        <end position="392"/>
    </location>
</feature>
<sequence>MNILSERIYRLAESETLAMTRRSRELKEQGFDVINLSIGQPDFNTPDYIKEAAREALDQNFTFYPPVNGYPDLRKAICHKLKRDNNLDYTPEQVVVSTGAKQALANTMLSLVNPGDEVIVPAPYWVSYREIVKLAEGTSVVIKTGVETDFKVTADQLEKAISPKTKVFIFSSPCNPTGSVYTREELAALAKVFQANPGIFIISDEIYELINFKGSHESIAQFPELKDRVIIINGVSKGFAMTGWRLGYCVAAPEIAKACDKIQGQFTSGASSISQRAAIAAINTNPAESEELRNMIETFRNRRDLFLKLLNEIPGFRSNIPDGAFYIFPDVTWYYGKSNGSVNIKNGTDLCNYLLDHAHVALVSGEAFGNPDCIRLSYATSNEELIEAARRIKEALALLH</sequence>
<dbReference type="InterPro" id="IPR050596">
    <property type="entry name" value="AspAT/PAT-like"/>
</dbReference>
<dbReference type="InterPro" id="IPR004838">
    <property type="entry name" value="NHTrfase_class1_PyrdxlP-BS"/>
</dbReference>
<evidence type="ECO:0000256" key="5">
    <source>
        <dbReference type="ARBA" id="ARBA00022898"/>
    </source>
</evidence>
<dbReference type="InterPro" id="IPR015421">
    <property type="entry name" value="PyrdxlP-dep_Trfase_major"/>
</dbReference>
<evidence type="ECO:0000259" key="6">
    <source>
        <dbReference type="Pfam" id="PF00155"/>
    </source>
</evidence>
<dbReference type="CDD" id="cd00609">
    <property type="entry name" value="AAT_like"/>
    <property type="match status" value="1"/>
</dbReference>
<dbReference type="AlphaFoldDB" id="A0A644U1K9"/>
<dbReference type="GO" id="GO:0006520">
    <property type="term" value="P:amino acid metabolic process"/>
    <property type="evidence" value="ECO:0007669"/>
    <property type="project" value="InterPro"/>
</dbReference>
<comment type="similarity">
    <text evidence="2">Belongs to the class-I pyridoxal-phosphate-dependent aminotransferase family.</text>
</comment>
<dbReference type="EC" id="2.6.1.1" evidence="7"/>
<proteinExistence type="inferred from homology"/>
<dbReference type="InterPro" id="IPR015422">
    <property type="entry name" value="PyrdxlP-dep_Trfase_small"/>
</dbReference>
<dbReference type="GO" id="GO:0030170">
    <property type="term" value="F:pyridoxal phosphate binding"/>
    <property type="evidence" value="ECO:0007669"/>
    <property type="project" value="InterPro"/>
</dbReference>
<keyword evidence="3 7" id="KW-0032">Aminotransferase</keyword>
<dbReference type="Gene3D" id="3.40.640.10">
    <property type="entry name" value="Type I PLP-dependent aspartate aminotransferase-like (Major domain)"/>
    <property type="match status" value="1"/>
</dbReference>
<dbReference type="PANTHER" id="PTHR46383:SF1">
    <property type="entry name" value="ASPARTATE AMINOTRANSFERASE"/>
    <property type="match status" value="1"/>
</dbReference>
<evidence type="ECO:0000256" key="1">
    <source>
        <dbReference type="ARBA" id="ARBA00001933"/>
    </source>
</evidence>
<dbReference type="SUPFAM" id="SSF53383">
    <property type="entry name" value="PLP-dependent transferases"/>
    <property type="match status" value="1"/>
</dbReference>
<gene>
    <name evidence="7" type="ORF">SDC9_18125</name>
</gene>
<evidence type="ECO:0000256" key="3">
    <source>
        <dbReference type="ARBA" id="ARBA00022576"/>
    </source>
</evidence>
<comment type="caution">
    <text evidence="7">The sequence shown here is derived from an EMBL/GenBank/DDBJ whole genome shotgun (WGS) entry which is preliminary data.</text>
</comment>
<dbReference type="PANTHER" id="PTHR46383">
    <property type="entry name" value="ASPARTATE AMINOTRANSFERASE"/>
    <property type="match status" value="1"/>
</dbReference>
<dbReference type="InterPro" id="IPR015424">
    <property type="entry name" value="PyrdxlP-dep_Trfase"/>
</dbReference>
<reference evidence="7" key="1">
    <citation type="submission" date="2019-08" db="EMBL/GenBank/DDBJ databases">
        <authorList>
            <person name="Kucharzyk K."/>
            <person name="Murdoch R.W."/>
            <person name="Higgins S."/>
            <person name="Loffler F."/>
        </authorList>
    </citation>
    <scope>NUCLEOTIDE SEQUENCE</scope>
</reference>